<keyword evidence="3" id="KW-1185">Reference proteome</keyword>
<dbReference type="AlphaFoldDB" id="A0AA40AVV9"/>
<proteinExistence type="predicted"/>
<protein>
    <submittedName>
        <fullName evidence="2">Uncharacterized protein</fullName>
    </submittedName>
</protein>
<name>A0AA40AVV9_9PEZI</name>
<feature type="region of interest" description="Disordered" evidence="1">
    <location>
        <begin position="23"/>
        <end position="55"/>
    </location>
</feature>
<organism evidence="2 3">
    <name type="scientific">Lasiosphaeria miniovina</name>
    <dbReference type="NCBI Taxonomy" id="1954250"/>
    <lineage>
        <taxon>Eukaryota</taxon>
        <taxon>Fungi</taxon>
        <taxon>Dikarya</taxon>
        <taxon>Ascomycota</taxon>
        <taxon>Pezizomycotina</taxon>
        <taxon>Sordariomycetes</taxon>
        <taxon>Sordariomycetidae</taxon>
        <taxon>Sordariales</taxon>
        <taxon>Lasiosphaeriaceae</taxon>
        <taxon>Lasiosphaeria</taxon>
    </lineage>
</organism>
<feature type="compositionally biased region" description="Polar residues" evidence="1">
    <location>
        <begin position="38"/>
        <end position="55"/>
    </location>
</feature>
<dbReference type="Proteomes" id="UP001172101">
    <property type="component" value="Unassembled WGS sequence"/>
</dbReference>
<accession>A0AA40AVV9</accession>
<evidence type="ECO:0000313" key="3">
    <source>
        <dbReference type="Proteomes" id="UP001172101"/>
    </source>
</evidence>
<gene>
    <name evidence="2" type="ORF">B0T26DRAFT_244800</name>
</gene>
<dbReference type="RefSeq" id="XP_060298926.1">
    <property type="nucleotide sequence ID" value="XM_060433963.1"/>
</dbReference>
<evidence type="ECO:0000313" key="2">
    <source>
        <dbReference type="EMBL" id="KAK0723002.1"/>
    </source>
</evidence>
<evidence type="ECO:0000256" key="1">
    <source>
        <dbReference type="SAM" id="MobiDB-lite"/>
    </source>
</evidence>
<comment type="caution">
    <text evidence="2">The sequence shown here is derived from an EMBL/GenBank/DDBJ whole genome shotgun (WGS) entry which is preliminary data.</text>
</comment>
<reference evidence="2" key="1">
    <citation type="submission" date="2023-06" db="EMBL/GenBank/DDBJ databases">
        <title>Genome-scale phylogeny and comparative genomics of the fungal order Sordariales.</title>
        <authorList>
            <consortium name="Lawrence Berkeley National Laboratory"/>
            <person name="Hensen N."/>
            <person name="Bonometti L."/>
            <person name="Westerberg I."/>
            <person name="Brannstrom I.O."/>
            <person name="Guillou S."/>
            <person name="Cros-Aarteil S."/>
            <person name="Calhoun S."/>
            <person name="Haridas S."/>
            <person name="Kuo A."/>
            <person name="Mondo S."/>
            <person name="Pangilinan J."/>
            <person name="Riley R."/>
            <person name="LaButti K."/>
            <person name="Andreopoulos B."/>
            <person name="Lipzen A."/>
            <person name="Chen C."/>
            <person name="Yanf M."/>
            <person name="Daum C."/>
            <person name="Ng V."/>
            <person name="Clum A."/>
            <person name="Steindorff A."/>
            <person name="Ohm R."/>
            <person name="Martin F."/>
            <person name="Silar P."/>
            <person name="Natvig D."/>
            <person name="Lalanne C."/>
            <person name="Gautier V."/>
            <person name="Ament-velasquez S.L."/>
            <person name="Kruys A."/>
            <person name="Hutchinson M.I."/>
            <person name="Powell A.J."/>
            <person name="Barry K."/>
            <person name="Miller A.N."/>
            <person name="Grigoriev I.V."/>
            <person name="Debuchy R."/>
            <person name="Gladieux P."/>
            <person name="Thoren M.H."/>
            <person name="Johannesson H."/>
        </authorList>
    </citation>
    <scope>NUCLEOTIDE SEQUENCE</scope>
    <source>
        <strain evidence="2">SMH2392-1A</strain>
    </source>
</reference>
<dbReference type="EMBL" id="JAUIRO010000003">
    <property type="protein sequence ID" value="KAK0723002.1"/>
    <property type="molecule type" value="Genomic_DNA"/>
</dbReference>
<sequence>MKYGYLPSSSFLIEGLPASFSNPSRFRFSRQRSEKKGTPSNSTQHPNRGPLSSTQPCFCPTRGDARLGWPVKWKMPCTTTAGGGRWLAGGARNMDRSCPRSWRGSCRVISNGHPPADRGTHPGVLFDHCSLEAGVDLSGESQSKKDKAAATRARCDIKSRRRHDHNRCGLGGLVFTGVPLQYFSPLCARNPRGYLAIARRDIMWLDFLQRMRLVHPFAQNLY</sequence>
<dbReference type="GeneID" id="85317233"/>